<gene>
    <name evidence="5" type="primary">Necator_chrX.g21695</name>
    <name evidence="5" type="ORF">RB195_021534</name>
</gene>
<organism evidence="5 6">
    <name type="scientific">Necator americanus</name>
    <name type="common">Human hookworm</name>
    <dbReference type="NCBI Taxonomy" id="51031"/>
    <lineage>
        <taxon>Eukaryota</taxon>
        <taxon>Metazoa</taxon>
        <taxon>Ecdysozoa</taxon>
        <taxon>Nematoda</taxon>
        <taxon>Chromadorea</taxon>
        <taxon>Rhabditida</taxon>
        <taxon>Rhabditina</taxon>
        <taxon>Rhabditomorpha</taxon>
        <taxon>Strongyloidea</taxon>
        <taxon>Ancylostomatidae</taxon>
        <taxon>Bunostominae</taxon>
        <taxon>Necator</taxon>
    </lineage>
</organism>
<dbReference type="PANTHER" id="PTHR12176:SF59">
    <property type="entry name" value="METHYLTRANSFERASE DOMAIN-CONTAINING PROTEIN-RELATED"/>
    <property type="match status" value="1"/>
</dbReference>
<dbReference type="Proteomes" id="UP001303046">
    <property type="component" value="Unassembled WGS sequence"/>
</dbReference>
<dbReference type="InterPro" id="IPR029063">
    <property type="entry name" value="SAM-dependent_MTases_sf"/>
</dbReference>
<evidence type="ECO:0000256" key="3">
    <source>
        <dbReference type="ARBA" id="ARBA00022679"/>
    </source>
</evidence>
<protein>
    <submittedName>
        <fullName evidence="5">Uncharacterized protein</fullName>
    </submittedName>
</protein>
<dbReference type="Gene3D" id="3.40.50.150">
    <property type="entry name" value="Vaccinia Virus protein VP39"/>
    <property type="match status" value="1"/>
</dbReference>
<evidence type="ECO:0000256" key="1">
    <source>
        <dbReference type="ARBA" id="ARBA00008361"/>
    </source>
</evidence>
<evidence type="ECO:0000313" key="5">
    <source>
        <dbReference type="EMBL" id="KAK6760047.1"/>
    </source>
</evidence>
<keyword evidence="6" id="KW-1185">Reference proteome</keyword>
<keyword evidence="2" id="KW-0489">Methyltransferase</keyword>
<dbReference type="EMBL" id="JAVFWL010000006">
    <property type="protein sequence ID" value="KAK6760047.1"/>
    <property type="molecule type" value="Genomic_DNA"/>
</dbReference>
<sequence>MMSTKEKKSNPPITGSGKQNTSLNFLWGPTVAGVIIAYLLYHRDYFLSNDPPRKLTPEEKEMWKEALVEERVHFHERICSPSSSTCFRIQDIAYTIDEKLVIQRNMMIGDTPYSFSAAFLTVPTDIDQFNMDISKWKINKGDLVSSYAKVMVAFTLVMEGLAYTSSSIQDVLMIGLGGGVISNFLSTVESAELNITTIELDPTVRTIAAKWFHHEENDRNRVLIGDGTVFIMQEAEKGTKYKSIFLDACYTVCPAAVFLEEDVVKGTSRILDDKGVLAINVLTEMDKRKEQSQHVFESYKPHFASCFFFYVKSQQILLCSHRYNWTLDEQNSLFMKKLEEVDRHFNFGFASWT</sequence>
<evidence type="ECO:0000256" key="4">
    <source>
        <dbReference type="SAM" id="Phobius"/>
    </source>
</evidence>
<dbReference type="Pfam" id="PF01564">
    <property type="entry name" value="Spermine_synth"/>
    <property type="match status" value="1"/>
</dbReference>
<keyword evidence="3" id="KW-0808">Transferase</keyword>
<proteinExistence type="inferred from homology"/>
<keyword evidence="4" id="KW-1133">Transmembrane helix</keyword>
<reference evidence="5 6" key="1">
    <citation type="submission" date="2023-08" db="EMBL/GenBank/DDBJ databases">
        <title>A Necator americanus chromosomal reference genome.</title>
        <authorList>
            <person name="Ilik V."/>
            <person name="Petrzelkova K.J."/>
            <person name="Pardy F."/>
            <person name="Fuh T."/>
            <person name="Niatou-Singa F.S."/>
            <person name="Gouil Q."/>
            <person name="Baker L."/>
            <person name="Ritchie M.E."/>
            <person name="Jex A.R."/>
            <person name="Gazzola D."/>
            <person name="Li H."/>
            <person name="Toshio Fujiwara R."/>
            <person name="Zhan B."/>
            <person name="Aroian R.V."/>
            <person name="Pafco B."/>
            <person name="Schwarz E.M."/>
        </authorList>
    </citation>
    <scope>NUCLEOTIDE SEQUENCE [LARGE SCALE GENOMIC DNA]</scope>
    <source>
        <strain evidence="5 6">Aroian</strain>
        <tissue evidence="5">Whole animal</tissue>
    </source>
</reference>
<keyword evidence="4" id="KW-0812">Transmembrane</keyword>
<evidence type="ECO:0000256" key="2">
    <source>
        <dbReference type="ARBA" id="ARBA00022603"/>
    </source>
</evidence>
<comment type="caution">
    <text evidence="5">The sequence shown here is derived from an EMBL/GenBank/DDBJ whole genome shotgun (WGS) entry which is preliminary data.</text>
</comment>
<evidence type="ECO:0000313" key="6">
    <source>
        <dbReference type="Proteomes" id="UP001303046"/>
    </source>
</evidence>
<dbReference type="SUPFAM" id="SSF53335">
    <property type="entry name" value="S-adenosyl-L-methionine-dependent methyltransferases"/>
    <property type="match status" value="1"/>
</dbReference>
<name>A0ABR1EBJ2_NECAM</name>
<feature type="transmembrane region" description="Helical" evidence="4">
    <location>
        <begin position="21"/>
        <end position="41"/>
    </location>
</feature>
<accession>A0ABR1EBJ2</accession>
<dbReference type="PANTHER" id="PTHR12176">
    <property type="entry name" value="SAM-DEPENDENT METHYLTRANSFERASE SUPERFAMILY PROTEIN"/>
    <property type="match status" value="1"/>
</dbReference>
<dbReference type="InterPro" id="IPR051419">
    <property type="entry name" value="Lys/N-term_MeTrsfase_sf"/>
</dbReference>
<keyword evidence="4" id="KW-0472">Membrane</keyword>
<comment type="similarity">
    <text evidence="1">Belongs to the methyltransferase superfamily.</text>
</comment>